<feature type="region of interest" description="Disordered" evidence="1">
    <location>
        <begin position="629"/>
        <end position="648"/>
    </location>
</feature>
<dbReference type="CDD" id="cd09530">
    <property type="entry name" value="SAM_Samd14"/>
    <property type="match status" value="1"/>
</dbReference>
<dbReference type="Ensembl" id="ENSOGAT00000006204.2">
    <property type="protein sequence ID" value="ENSOGAP00000005539.2"/>
    <property type="gene ID" value="ENSOGAG00000006201.2"/>
</dbReference>
<dbReference type="OrthoDB" id="6133291at2759"/>
<feature type="compositionally biased region" description="Basic and acidic residues" evidence="1">
    <location>
        <begin position="237"/>
        <end position="251"/>
    </location>
</feature>
<dbReference type="RefSeq" id="XP_023367349.1">
    <property type="nucleotide sequence ID" value="XM_023511581.1"/>
</dbReference>
<evidence type="ECO:0000256" key="1">
    <source>
        <dbReference type="SAM" id="MobiDB-lite"/>
    </source>
</evidence>
<dbReference type="PROSITE" id="PS50105">
    <property type="entry name" value="SAM_DOMAIN"/>
    <property type="match status" value="1"/>
</dbReference>
<reference evidence="3" key="2">
    <citation type="submission" date="2025-08" db="UniProtKB">
        <authorList>
            <consortium name="Ensembl"/>
        </authorList>
    </citation>
    <scope>IDENTIFICATION</scope>
</reference>
<proteinExistence type="predicted"/>
<keyword evidence="4" id="KW-1185">Reference proteome</keyword>
<reference evidence="3" key="3">
    <citation type="submission" date="2025-09" db="UniProtKB">
        <authorList>
            <consortium name="Ensembl"/>
        </authorList>
    </citation>
    <scope>IDENTIFICATION</scope>
</reference>
<dbReference type="HOGENOM" id="CLU_028120_0_0_1"/>
<dbReference type="EMBL" id="AAQR03045422">
    <property type="status" value="NOT_ANNOTATED_CDS"/>
    <property type="molecule type" value="Genomic_DNA"/>
</dbReference>
<dbReference type="PANTHER" id="PTHR46829:SF1">
    <property type="entry name" value="STERILE ALPHA MOTIF DOMAIN-CONTAINING PROTEIN 15"/>
    <property type="match status" value="1"/>
</dbReference>
<dbReference type="EMBL" id="AAQR03045424">
    <property type="status" value="NOT_ANNOTATED_CDS"/>
    <property type="molecule type" value="Genomic_DNA"/>
</dbReference>
<gene>
    <name evidence="3" type="primary">SAMD15</name>
</gene>
<dbReference type="FunCoup" id="H0WTP6">
    <property type="interactions" value="2"/>
</dbReference>
<protein>
    <submittedName>
        <fullName evidence="3">Sterile alpha motif domain containing 15</fullName>
    </submittedName>
</protein>
<reference evidence="4" key="1">
    <citation type="submission" date="2011-03" db="EMBL/GenBank/DDBJ databases">
        <title>Version 3 of the genome sequence of Otolemur garnettii (Bushbaby).</title>
        <authorList>
            <consortium name="The Broad Institute Genome Sequencing Platform"/>
            <person name="Di Palma F."/>
            <person name="Johnson J."/>
            <person name="Lander E.S."/>
            <person name="Lindblad-Toh K."/>
            <person name="Jaffe D.B."/>
            <person name="Gnerre S."/>
            <person name="MacCallum I."/>
            <person name="Przybylski D."/>
            <person name="Ribeiro F.J."/>
            <person name="Burton J.N."/>
            <person name="Walker B.J."/>
            <person name="Sharpe T."/>
            <person name="Hall G."/>
        </authorList>
    </citation>
    <scope>NUCLEOTIDE SEQUENCE [LARGE SCALE GENOMIC DNA]</scope>
</reference>
<dbReference type="EMBL" id="AAQR03045423">
    <property type="status" value="NOT_ANNOTATED_CDS"/>
    <property type="molecule type" value="Genomic_DNA"/>
</dbReference>
<feature type="compositionally biased region" description="Acidic residues" evidence="1">
    <location>
        <begin position="637"/>
        <end position="648"/>
    </location>
</feature>
<dbReference type="CTD" id="161394"/>
<feature type="compositionally biased region" description="Basic and acidic residues" evidence="1">
    <location>
        <begin position="110"/>
        <end position="138"/>
    </location>
</feature>
<feature type="compositionally biased region" description="Acidic residues" evidence="1">
    <location>
        <begin position="53"/>
        <end position="72"/>
    </location>
</feature>
<dbReference type="OMA" id="PMDETHE"/>
<name>H0WTP6_OTOGA</name>
<evidence type="ECO:0000313" key="3">
    <source>
        <dbReference type="Ensembl" id="ENSOGAP00000005539.2"/>
    </source>
</evidence>
<feature type="domain" description="SAM" evidence="2">
    <location>
        <begin position="519"/>
        <end position="582"/>
    </location>
</feature>
<dbReference type="InParanoid" id="H0WTP6"/>
<feature type="region of interest" description="Disordered" evidence="1">
    <location>
        <begin position="1"/>
        <end position="389"/>
    </location>
</feature>
<evidence type="ECO:0000313" key="4">
    <source>
        <dbReference type="Proteomes" id="UP000005225"/>
    </source>
</evidence>
<dbReference type="InterPro" id="IPR001660">
    <property type="entry name" value="SAM"/>
</dbReference>
<feature type="compositionally biased region" description="Acidic residues" evidence="1">
    <location>
        <begin position="1"/>
        <end position="17"/>
    </location>
</feature>
<dbReference type="GeneID" id="100953337"/>
<feature type="compositionally biased region" description="Basic and acidic residues" evidence="1">
    <location>
        <begin position="176"/>
        <end position="226"/>
    </location>
</feature>
<dbReference type="Proteomes" id="UP000005225">
    <property type="component" value="Unassembled WGS sequence"/>
</dbReference>
<accession>H0WTP6</accession>
<dbReference type="SMART" id="SM00454">
    <property type="entry name" value="SAM"/>
    <property type="match status" value="1"/>
</dbReference>
<dbReference type="KEGG" id="oga:100953337"/>
<dbReference type="SUPFAM" id="SSF47769">
    <property type="entry name" value="SAM/Pointed domain"/>
    <property type="match status" value="1"/>
</dbReference>
<dbReference type="Gene3D" id="1.10.150.50">
    <property type="entry name" value="Transcription Factor, Ets-1"/>
    <property type="match status" value="1"/>
</dbReference>
<feature type="compositionally biased region" description="Basic and acidic residues" evidence="1">
    <location>
        <begin position="367"/>
        <end position="381"/>
    </location>
</feature>
<dbReference type="PANTHER" id="PTHR46829">
    <property type="entry name" value="STERILE ALPHA MOTIF DOMAIN-CONTAINING PROTEIN 15"/>
    <property type="match status" value="1"/>
</dbReference>
<organism evidence="3 4">
    <name type="scientific">Otolemur garnettii</name>
    <name type="common">Small-eared galago</name>
    <name type="synonym">Garnett's greater bushbaby</name>
    <dbReference type="NCBI Taxonomy" id="30611"/>
    <lineage>
        <taxon>Eukaryota</taxon>
        <taxon>Metazoa</taxon>
        <taxon>Chordata</taxon>
        <taxon>Craniata</taxon>
        <taxon>Vertebrata</taxon>
        <taxon>Euteleostomi</taxon>
        <taxon>Mammalia</taxon>
        <taxon>Eutheria</taxon>
        <taxon>Euarchontoglires</taxon>
        <taxon>Primates</taxon>
        <taxon>Strepsirrhini</taxon>
        <taxon>Lorisiformes</taxon>
        <taxon>Galagidae</taxon>
        <taxon>Otolemur</taxon>
    </lineage>
</organism>
<evidence type="ECO:0000259" key="2">
    <source>
        <dbReference type="PROSITE" id="PS50105"/>
    </source>
</evidence>
<dbReference type="GeneTree" id="ENSGT00630000089942"/>
<dbReference type="Pfam" id="PF00536">
    <property type="entry name" value="SAM_1"/>
    <property type="match status" value="1"/>
</dbReference>
<feature type="compositionally biased region" description="Basic and acidic residues" evidence="1">
    <location>
        <begin position="275"/>
        <end position="311"/>
    </location>
</feature>
<sequence length="648" mass="73531">MAEIPEDYVFGEEDGELPETHGRETAEEGAEFLSLHENVDPETLAETGPELPSETDQELQPDTEEEDLEEEPESAKNAQRKPSGTPEGENPKESEVDLSSETDPGIPQEVKSEINEEKRQISKDVEVPVDEKGERPDPEPPGEAKPNVTEDVLLESAMETDTEPPTEAVSEISRSTVREKSLESLKKSEQEVPEESLREQDKETGGDSPEQTKSDFPSEKPRKSVEETEVQPPKTIKPKETQRESTEEKTTESPAEPEFQEQKPRQSTEEAGLELPKESKPELGVEPSGETKPEIPEMKRSTDEKVPKPLEEVTSEFPEEESRKPIEETSLKQSEKTKPEVPKRRKKLSKEKFPKLPETGLVLPQEVKPEIQEETQRKPTKEYNLQLPDEAKQGNIGAVLSKEVRPKQVKSKHSAYWNYQQYPKYQTGDLFLKETEEVKSYFTLTSLKEGTISSFETDYEFSQELQNLLTEISTLPTESQTKLRESVGEKKVEDFSQKSKQDKTRPKIKTKLKFDHLDWDPEKVAEWISQLGFPQYKECFIANFINGRKLIHVNCSNLPQIGITDFEDMKVISQHTRELLGIEEPLFKRSICLPYRDNIGLFLEQKGHSGINSDSLTLPEFVKAAGLEDYAPQAPSPEEDEALPDSEQ</sequence>
<dbReference type="eggNOG" id="ENOG502S3Z4">
    <property type="taxonomic scope" value="Eukaryota"/>
</dbReference>
<dbReference type="InterPro" id="IPR013761">
    <property type="entry name" value="SAM/pointed_sf"/>
</dbReference>
<feature type="compositionally biased region" description="Basic and acidic residues" evidence="1">
    <location>
        <begin position="320"/>
        <end position="342"/>
    </location>
</feature>
<dbReference type="AlphaFoldDB" id="H0WTP6"/>